<dbReference type="InterPro" id="IPR042099">
    <property type="entry name" value="ANL_N_sf"/>
</dbReference>
<protein>
    <recommendedName>
        <fullName evidence="2">AMP-dependent synthetase/ligase domain-containing protein</fullName>
    </recommendedName>
</protein>
<feature type="compositionally biased region" description="Basic and acidic residues" evidence="1">
    <location>
        <begin position="351"/>
        <end position="365"/>
    </location>
</feature>
<proteinExistence type="predicted"/>
<evidence type="ECO:0000313" key="3">
    <source>
        <dbReference type="EMBL" id="OVE86339.1"/>
    </source>
</evidence>
<feature type="compositionally biased region" description="Polar residues" evidence="1">
    <location>
        <begin position="366"/>
        <end position="378"/>
    </location>
</feature>
<dbReference type="AlphaFoldDB" id="A0A202EDN2"/>
<evidence type="ECO:0000256" key="1">
    <source>
        <dbReference type="SAM" id="MobiDB-lite"/>
    </source>
</evidence>
<sequence>MSKLIEQLQSTVMDRQSMTAIAGDESLTFSQLWSQTDAFAGGLRDRDVGAGERIGIRIAEPRAFLIAVFGTLRNGCVPVTMPLEYDERTVATALEEAGATAVVTDLKRLPSILVGADSVRLGVRVGDGTGMGVAFESFLDNSGMNSTGTRSGIDIVRRADEDLGLIAYLGRLEREPLAITYPQSSLIAAARAGGGELVSTSHADATDSESTSERPGQIGALSLANPLELLFGATATLVQGDQYQPLEEWDPDTVRSLRYTTAMQRVFVTPAQYESLRAVAGTESDGTNTPADGDSMVGVAVLESAGEMTAIDGGSVSLVGTPETGLTHVRTAADIDAGRLGQSLPDVQTTVHRDGADSETTRETATDNTPQATDSTAHTPGELAVTGPATMDGYLERPALTDRTVLTAAGTRWIRTGARATTAEGTVVLEEESVGTVTLTSSSP</sequence>
<name>A0A202EDN2_9EURY</name>
<dbReference type="PANTHER" id="PTHR43767">
    <property type="entry name" value="LONG-CHAIN-FATTY-ACID--COA LIGASE"/>
    <property type="match status" value="1"/>
</dbReference>
<dbReference type="OrthoDB" id="161417at2157"/>
<dbReference type="PANTHER" id="PTHR43767:SF1">
    <property type="entry name" value="NONRIBOSOMAL PEPTIDE SYNTHASE PES1 (EUROFUNG)-RELATED"/>
    <property type="match status" value="1"/>
</dbReference>
<dbReference type="EMBL" id="MWPH01000001">
    <property type="protein sequence ID" value="OVE86339.1"/>
    <property type="molecule type" value="Genomic_DNA"/>
</dbReference>
<dbReference type="InterPro" id="IPR000873">
    <property type="entry name" value="AMP-dep_synth/lig_dom"/>
</dbReference>
<dbReference type="RefSeq" id="WP_087714244.1">
    <property type="nucleotide sequence ID" value="NZ_MWPH01000001.1"/>
</dbReference>
<dbReference type="Gene3D" id="3.40.50.12780">
    <property type="entry name" value="N-terminal domain of ligase-like"/>
    <property type="match status" value="1"/>
</dbReference>
<dbReference type="Pfam" id="PF00501">
    <property type="entry name" value="AMP-binding"/>
    <property type="match status" value="1"/>
</dbReference>
<evidence type="ECO:0000313" key="4">
    <source>
        <dbReference type="Proteomes" id="UP000196084"/>
    </source>
</evidence>
<gene>
    <name evidence="3" type="ORF">B2G88_06040</name>
</gene>
<organism evidence="3 4">
    <name type="scientific">Natronolimnobius baerhuensis</name>
    <dbReference type="NCBI Taxonomy" id="253108"/>
    <lineage>
        <taxon>Archaea</taxon>
        <taxon>Methanobacteriati</taxon>
        <taxon>Methanobacteriota</taxon>
        <taxon>Stenosarchaea group</taxon>
        <taxon>Halobacteria</taxon>
        <taxon>Halobacteriales</taxon>
        <taxon>Natrialbaceae</taxon>
        <taxon>Natronolimnobius</taxon>
    </lineage>
</organism>
<feature type="domain" description="AMP-dependent synthetase/ligase" evidence="2">
    <location>
        <begin position="17"/>
        <end position="106"/>
    </location>
</feature>
<accession>A0A202EDN2</accession>
<dbReference type="InterPro" id="IPR050237">
    <property type="entry name" value="ATP-dep_AMP-bd_enzyme"/>
</dbReference>
<reference evidence="3 4" key="1">
    <citation type="submission" date="2017-02" db="EMBL/GenBank/DDBJ databases">
        <title>Natronthermophilus aegyptiacus gen. nov.,sp. nov., an aerobic, extremely halophilic alkalithermophilic archaeon isolated from the athalassohaline Wadi An Natrun, Egypt.</title>
        <authorList>
            <person name="Zhao B."/>
        </authorList>
    </citation>
    <scope>NUCLEOTIDE SEQUENCE [LARGE SCALE GENOMIC DNA]</scope>
    <source>
        <strain evidence="3 4">CGMCC 1.3597</strain>
    </source>
</reference>
<dbReference type="SUPFAM" id="SSF56801">
    <property type="entry name" value="Acetyl-CoA synthetase-like"/>
    <property type="match status" value="1"/>
</dbReference>
<dbReference type="Proteomes" id="UP000196084">
    <property type="component" value="Unassembled WGS sequence"/>
</dbReference>
<keyword evidence="4" id="KW-1185">Reference proteome</keyword>
<feature type="region of interest" description="Disordered" evidence="1">
    <location>
        <begin position="351"/>
        <end position="383"/>
    </location>
</feature>
<evidence type="ECO:0000259" key="2">
    <source>
        <dbReference type="Pfam" id="PF00501"/>
    </source>
</evidence>
<comment type="caution">
    <text evidence="3">The sequence shown here is derived from an EMBL/GenBank/DDBJ whole genome shotgun (WGS) entry which is preliminary data.</text>
</comment>